<dbReference type="PRINTS" id="PR00411">
    <property type="entry name" value="PNDRDTASEI"/>
</dbReference>
<evidence type="ECO:0000259" key="1">
    <source>
        <dbReference type="Pfam" id="PF01593"/>
    </source>
</evidence>
<keyword evidence="3" id="KW-1185">Reference proteome</keyword>
<dbReference type="GeneID" id="74941651"/>
<sequence length="430" mass="46464">MTEVVVVGAGLAGLVAARRMAQAGADVLVLEENDEVGGRVRSHHQDGYTFDRGFQVLFAEYPAVRGELDLDALDLRYFSPGATIARPGSRSTFVDPLKRPGMLLTSLLNGDVSLLDKLRLLLLRQRVSGRDEDDIFGAPDTSIRQYLDDHGFSRKFVENFAEPFYGGITLDRALGSSSAVFEYTFRMLTEGDIAVPADGMGAIPKQLAESARAAGATIETGATVESLDGDGPTVETANETFSPRAVVVATDPKEAGRLTGVETPTETRGCITQHFAVARHRRLDTGDRILLNAEDEGPNTVAPMSTVAPEYAPDDRQLLSATFVGRTDGRGRSEAELFRETDGDLAAEVDAALRSWYPEHRFDALELLHTDRVEFAQFAQPPGFRDSLPDLGAPGGQVYLAGDYTRWSSIHGALYSGRNAAEVALVDLGI</sequence>
<gene>
    <name evidence="2" type="ORF">N0B31_04475</name>
</gene>
<protein>
    <submittedName>
        <fullName evidence="2">FAD-dependent oxidoreductase</fullName>
    </submittedName>
</protein>
<evidence type="ECO:0000313" key="3">
    <source>
        <dbReference type="Proteomes" id="UP001057580"/>
    </source>
</evidence>
<dbReference type="GO" id="GO:0016491">
    <property type="term" value="F:oxidoreductase activity"/>
    <property type="evidence" value="ECO:0007669"/>
    <property type="project" value="InterPro"/>
</dbReference>
<dbReference type="Gene3D" id="3.50.50.60">
    <property type="entry name" value="FAD/NAD(P)-binding domain"/>
    <property type="match status" value="1"/>
</dbReference>
<organism evidence="2 3">
    <name type="scientific">Salinirubellus salinus</name>
    <dbReference type="NCBI Taxonomy" id="1364945"/>
    <lineage>
        <taxon>Archaea</taxon>
        <taxon>Methanobacteriati</taxon>
        <taxon>Methanobacteriota</taxon>
        <taxon>Stenosarchaea group</taxon>
        <taxon>Halobacteria</taxon>
        <taxon>Halobacteriales</taxon>
        <taxon>Natronomonadaceae</taxon>
        <taxon>Salinirubellus</taxon>
    </lineage>
</organism>
<reference evidence="2" key="1">
    <citation type="submission" date="2022-09" db="EMBL/GenBank/DDBJ databases">
        <title>Diverse halophilic archaea isolated from saline environments.</title>
        <authorList>
            <person name="Cui H.-L."/>
        </authorList>
    </citation>
    <scope>NUCLEOTIDE SEQUENCE</scope>
    <source>
        <strain evidence="2">ZS-35-S2</strain>
    </source>
</reference>
<dbReference type="PANTHER" id="PTHR42841">
    <property type="entry name" value="AMINE OXIDASE"/>
    <property type="match status" value="1"/>
</dbReference>
<dbReference type="Pfam" id="PF01593">
    <property type="entry name" value="Amino_oxidase"/>
    <property type="match status" value="1"/>
</dbReference>
<dbReference type="KEGG" id="ssai:N0B31_04475"/>
<dbReference type="InterPro" id="IPR036188">
    <property type="entry name" value="FAD/NAD-bd_sf"/>
</dbReference>
<dbReference type="InterPro" id="IPR002937">
    <property type="entry name" value="Amino_oxidase"/>
</dbReference>
<dbReference type="EMBL" id="CP104003">
    <property type="protein sequence ID" value="UWM55542.1"/>
    <property type="molecule type" value="Genomic_DNA"/>
</dbReference>
<evidence type="ECO:0000313" key="2">
    <source>
        <dbReference type="EMBL" id="UWM55542.1"/>
    </source>
</evidence>
<feature type="domain" description="Amine oxidase" evidence="1">
    <location>
        <begin position="11"/>
        <end position="424"/>
    </location>
</feature>
<accession>A0A9E7R4N2</accession>
<dbReference type="SUPFAM" id="SSF51905">
    <property type="entry name" value="FAD/NAD(P)-binding domain"/>
    <property type="match status" value="1"/>
</dbReference>
<dbReference type="AlphaFoldDB" id="A0A9E7R4N2"/>
<dbReference type="Proteomes" id="UP001057580">
    <property type="component" value="Chromosome"/>
</dbReference>
<name>A0A9E7R4N2_9EURY</name>
<dbReference type="RefSeq" id="WP_260594642.1">
    <property type="nucleotide sequence ID" value="NZ_CP104003.1"/>
</dbReference>
<proteinExistence type="predicted"/>